<proteinExistence type="predicted"/>
<gene>
    <name evidence="1" type="primary">Hypp9408</name>
    <name evidence="1" type="ORF">BLAG_LOCUS25814</name>
</gene>
<dbReference type="AlphaFoldDB" id="A0A8S4MLP7"/>
<comment type="caution">
    <text evidence="1">The sequence shown here is derived from an EMBL/GenBank/DDBJ whole genome shotgun (WGS) entry which is preliminary data.</text>
</comment>
<evidence type="ECO:0000313" key="1">
    <source>
        <dbReference type="EMBL" id="CAH1276811.1"/>
    </source>
</evidence>
<name>A0A8S4MLP7_BRALA</name>
<accession>A0A8S4MLP7</accession>
<dbReference type="Proteomes" id="UP000838412">
    <property type="component" value="Unassembled WGS sequence"/>
</dbReference>
<evidence type="ECO:0000313" key="2">
    <source>
        <dbReference type="Proteomes" id="UP000838412"/>
    </source>
</evidence>
<sequence length="92" mass="9616">MCAVGDPVQEYDQTCTSVIYLLPKVTECRDSIPVGGGDGVVLVRMRFTACNRRTTALPHYVGEAMATTPRRQSVEIGVVSGPTASAGSAGKG</sequence>
<keyword evidence="2" id="KW-1185">Reference proteome</keyword>
<protein>
    <submittedName>
        <fullName evidence="1">Hypp9408 protein</fullName>
    </submittedName>
</protein>
<reference evidence="1" key="1">
    <citation type="submission" date="2022-01" db="EMBL/GenBank/DDBJ databases">
        <authorList>
            <person name="Braso-Vives M."/>
        </authorList>
    </citation>
    <scope>NUCLEOTIDE SEQUENCE</scope>
</reference>
<dbReference type="EMBL" id="CAKMNS010000092">
    <property type="protein sequence ID" value="CAH1276811.1"/>
    <property type="molecule type" value="Genomic_DNA"/>
</dbReference>
<organism evidence="1 2">
    <name type="scientific">Branchiostoma lanceolatum</name>
    <name type="common">Common lancelet</name>
    <name type="synonym">Amphioxus lanceolatum</name>
    <dbReference type="NCBI Taxonomy" id="7740"/>
    <lineage>
        <taxon>Eukaryota</taxon>
        <taxon>Metazoa</taxon>
        <taxon>Chordata</taxon>
        <taxon>Cephalochordata</taxon>
        <taxon>Leptocardii</taxon>
        <taxon>Amphioxiformes</taxon>
        <taxon>Branchiostomatidae</taxon>
        <taxon>Branchiostoma</taxon>
    </lineage>
</organism>